<keyword evidence="2" id="KW-1185">Reference proteome</keyword>
<sequence length="107" mass="12310">MLYIFTWQAFPHPLFTYPLHDRIGITVVALTRIASSAADRREANEPLQLRTEISRKGIQIHCGRHFRRTDLFEVSNRLILHEGIPQDLENKKKGTSFAIIATLTQVI</sequence>
<reference evidence="1" key="1">
    <citation type="submission" date="2020-08" db="EMBL/GenBank/DDBJ databases">
        <title>Multicomponent nature underlies the extraordinary mechanical properties of spider dragline silk.</title>
        <authorList>
            <person name="Kono N."/>
            <person name="Nakamura H."/>
            <person name="Mori M."/>
            <person name="Yoshida Y."/>
            <person name="Ohtoshi R."/>
            <person name="Malay A.D."/>
            <person name="Moran D.A.P."/>
            <person name="Tomita M."/>
            <person name="Numata K."/>
            <person name="Arakawa K."/>
        </authorList>
    </citation>
    <scope>NUCLEOTIDE SEQUENCE</scope>
</reference>
<protein>
    <submittedName>
        <fullName evidence="1">Uncharacterized protein</fullName>
    </submittedName>
</protein>
<name>A0A8X6UFJ3_NEPPI</name>
<accession>A0A8X6UFJ3</accession>
<evidence type="ECO:0000313" key="1">
    <source>
        <dbReference type="EMBL" id="GFU14394.1"/>
    </source>
</evidence>
<dbReference type="AlphaFoldDB" id="A0A8X6UFJ3"/>
<dbReference type="Proteomes" id="UP000887013">
    <property type="component" value="Unassembled WGS sequence"/>
</dbReference>
<comment type="caution">
    <text evidence="1">The sequence shown here is derived from an EMBL/GenBank/DDBJ whole genome shotgun (WGS) entry which is preliminary data.</text>
</comment>
<gene>
    <name evidence="1" type="ORF">NPIL_105351</name>
</gene>
<evidence type="ECO:0000313" key="2">
    <source>
        <dbReference type="Proteomes" id="UP000887013"/>
    </source>
</evidence>
<proteinExistence type="predicted"/>
<dbReference type="EMBL" id="BMAW01029946">
    <property type="protein sequence ID" value="GFU14394.1"/>
    <property type="molecule type" value="Genomic_DNA"/>
</dbReference>
<organism evidence="1 2">
    <name type="scientific">Nephila pilipes</name>
    <name type="common">Giant wood spider</name>
    <name type="synonym">Nephila maculata</name>
    <dbReference type="NCBI Taxonomy" id="299642"/>
    <lineage>
        <taxon>Eukaryota</taxon>
        <taxon>Metazoa</taxon>
        <taxon>Ecdysozoa</taxon>
        <taxon>Arthropoda</taxon>
        <taxon>Chelicerata</taxon>
        <taxon>Arachnida</taxon>
        <taxon>Araneae</taxon>
        <taxon>Araneomorphae</taxon>
        <taxon>Entelegynae</taxon>
        <taxon>Araneoidea</taxon>
        <taxon>Nephilidae</taxon>
        <taxon>Nephila</taxon>
    </lineage>
</organism>